<keyword evidence="2" id="KW-0238">DNA-binding</keyword>
<proteinExistence type="predicted"/>
<dbReference type="PRINTS" id="PR00038">
    <property type="entry name" value="HTHLUXR"/>
</dbReference>
<keyword evidence="7" id="KW-1185">Reference proteome</keyword>
<dbReference type="SMART" id="SM00421">
    <property type="entry name" value="HTH_LUXR"/>
    <property type="match status" value="1"/>
</dbReference>
<accession>A0A1G9DE35</accession>
<dbReference type="STRING" id="658219.SAMN05216212_2758"/>
<sequence>MKPDSDLLKAVWASSREHLSPRQVELDRFDLDHLVSSIFSNGPFYFYIVDFKTFSLDYVSPSIADIHGLDPETVTFQDILDQVHPEDMPFVARAEQKAVEIIYEQIPPEKRKKYKNSYCFRFRTADGSYQLFNHQAIMLTGDGEGRLSKSLNIHTNISHLCDESNRHMSVIGMMGEPSYLNIPVDEGSCLPKPSNPVFTERETEVIRFLSRGMTSREIAEELYIAIDTVKNHRKNIMKKAGCKNAGQLIARCITEGLL</sequence>
<dbReference type="InterPro" id="IPR036388">
    <property type="entry name" value="WH-like_DNA-bd_sf"/>
</dbReference>
<feature type="domain" description="PAS" evidence="5">
    <location>
        <begin position="46"/>
        <end position="100"/>
    </location>
</feature>
<dbReference type="PROSITE" id="PS50043">
    <property type="entry name" value="HTH_LUXR_2"/>
    <property type="match status" value="1"/>
</dbReference>
<evidence type="ECO:0000256" key="3">
    <source>
        <dbReference type="ARBA" id="ARBA00023163"/>
    </source>
</evidence>
<name>A0A1G9DE35_9GAMM</name>
<dbReference type="CDD" id="cd06170">
    <property type="entry name" value="LuxR_C_like"/>
    <property type="match status" value="1"/>
</dbReference>
<dbReference type="PROSITE" id="PS50112">
    <property type="entry name" value="PAS"/>
    <property type="match status" value="1"/>
</dbReference>
<dbReference type="Gene3D" id="1.10.10.10">
    <property type="entry name" value="Winged helix-like DNA-binding domain superfamily/Winged helix DNA-binding domain"/>
    <property type="match status" value="1"/>
</dbReference>
<dbReference type="AlphaFoldDB" id="A0A1G9DE35"/>
<protein>
    <submittedName>
        <fullName evidence="6">PAS fold-containing protein</fullName>
    </submittedName>
</protein>
<dbReference type="GO" id="GO:0003677">
    <property type="term" value="F:DNA binding"/>
    <property type="evidence" value="ECO:0007669"/>
    <property type="project" value="UniProtKB-KW"/>
</dbReference>
<dbReference type="Pfam" id="PF08447">
    <property type="entry name" value="PAS_3"/>
    <property type="match status" value="1"/>
</dbReference>
<dbReference type="PROSITE" id="PS00622">
    <property type="entry name" value="HTH_LUXR_1"/>
    <property type="match status" value="1"/>
</dbReference>
<evidence type="ECO:0000259" key="5">
    <source>
        <dbReference type="PROSITE" id="PS50112"/>
    </source>
</evidence>
<feature type="domain" description="HTH luxR-type" evidence="4">
    <location>
        <begin position="191"/>
        <end position="256"/>
    </location>
</feature>
<evidence type="ECO:0000313" key="6">
    <source>
        <dbReference type="EMBL" id="SDK62135.1"/>
    </source>
</evidence>
<evidence type="ECO:0000259" key="4">
    <source>
        <dbReference type="PROSITE" id="PS50043"/>
    </source>
</evidence>
<dbReference type="InterPro" id="IPR013655">
    <property type="entry name" value="PAS_fold_3"/>
</dbReference>
<dbReference type="Gene3D" id="3.30.450.20">
    <property type="entry name" value="PAS domain"/>
    <property type="match status" value="1"/>
</dbReference>
<dbReference type="PANTHER" id="PTHR44688:SF16">
    <property type="entry name" value="DNA-BINDING TRANSCRIPTIONAL ACTIVATOR DEVR_DOSR"/>
    <property type="match status" value="1"/>
</dbReference>
<gene>
    <name evidence="6" type="ORF">SAMN05216212_2758</name>
</gene>
<dbReference type="InterPro" id="IPR035965">
    <property type="entry name" value="PAS-like_dom_sf"/>
</dbReference>
<dbReference type="Pfam" id="PF00196">
    <property type="entry name" value="GerE"/>
    <property type="match status" value="1"/>
</dbReference>
<dbReference type="InterPro" id="IPR016032">
    <property type="entry name" value="Sig_transdc_resp-reg_C-effctor"/>
</dbReference>
<dbReference type="GO" id="GO:0006355">
    <property type="term" value="P:regulation of DNA-templated transcription"/>
    <property type="evidence" value="ECO:0007669"/>
    <property type="project" value="InterPro"/>
</dbReference>
<dbReference type="RefSeq" id="WP_091515411.1">
    <property type="nucleotide sequence ID" value="NZ_FNFH01000006.1"/>
</dbReference>
<dbReference type="SUPFAM" id="SSF55785">
    <property type="entry name" value="PYP-like sensor domain (PAS domain)"/>
    <property type="match status" value="1"/>
</dbReference>
<dbReference type="OrthoDB" id="5736987at2"/>
<keyword evidence="1" id="KW-0805">Transcription regulation</keyword>
<dbReference type="PANTHER" id="PTHR44688">
    <property type="entry name" value="DNA-BINDING TRANSCRIPTIONAL ACTIVATOR DEVR_DOSR"/>
    <property type="match status" value="1"/>
</dbReference>
<dbReference type="InterPro" id="IPR000792">
    <property type="entry name" value="Tscrpt_reg_LuxR_C"/>
</dbReference>
<dbReference type="InterPro" id="IPR000014">
    <property type="entry name" value="PAS"/>
</dbReference>
<keyword evidence="3" id="KW-0804">Transcription</keyword>
<evidence type="ECO:0000256" key="1">
    <source>
        <dbReference type="ARBA" id="ARBA00023015"/>
    </source>
</evidence>
<dbReference type="EMBL" id="FNFH01000006">
    <property type="protein sequence ID" value="SDK62135.1"/>
    <property type="molecule type" value="Genomic_DNA"/>
</dbReference>
<organism evidence="6 7">
    <name type="scientific">Microbulbifer yueqingensis</name>
    <dbReference type="NCBI Taxonomy" id="658219"/>
    <lineage>
        <taxon>Bacteria</taxon>
        <taxon>Pseudomonadati</taxon>
        <taxon>Pseudomonadota</taxon>
        <taxon>Gammaproteobacteria</taxon>
        <taxon>Cellvibrionales</taxon>
        <taxon>Microbulbiferaceae</taxon>
        <taxon>Microbulbifer</taxon>
    </lineage>
</organism>
<reference evidence="7" key="1">
    <citation type="submission" date="2016-10" db="EMBL/GenBank/DDBJ databases">
        <authorList>
            <person name="Varghese N."/>
            <person name="Submissions S."/>
        </authorList>
    </citation>
    <scope>NUCLEOTIDE SEQUENCE [LARGE SCALE GENOMIC DNA]</scope>
    <source>
        <strain evidence="7">CGMCC 1.10658</strain>
    </source>
</reference>
<dbReference type="SUPFAM" id="SSF46894">
    <property type="entry name" value="C-terminal effector domain of the bipartite response regulators"/>
    <property type="match status" value="1"/>
</dbReference>
<evidence type="ECO:0000313" key="7">
    <source>
        <dbReference type="Proteomes" id="UP000199305"/>
    </source>
</evidence>
<dbReference type="Proteomes" id="UP000199305">
    <property type="component" value="Unassembled WGS sequence"/>
</dbReference>
<evidence type="ECO:0000256" key="2">
    <source>
        <dbReference type="ARBA" id="ARBA00023125"/>
    </source>
</evidence>